<proteinExistence type="predicted"/>
<dbReference type="EMBL" id="FQYP01000002">
    <property type="protein sequence ID" value="SHI65188.1"/>
    <property type="molecule type" value="Genomic_DNA"/>
</dbReference>
<dbReference type="Proteomes" id="UP000184432">
    <property type="component" value="Unassembled WGS sequence"/>
</dbReference>
<dbReference type="AlphaFoldDB" id="A0A1M6CWS4"/>
<evidence type="ECO:0000313" key="2">
    <source>
        <dbReference type="Proteomes" id="UP000184432"/>
    </source>
</evidence>
<reference evidence="2" key="1">
    <citation type="submission" date="2016-11" db="EMBL/GenBank/DDBJ databases">
        <authorList>
            <person name="Varghese N."/>
            <person name="Submissions S."/>
        </authorList>
    </citation>
    <scope>NUCLEOTIDE SEQUENCE [LARGE SCALE GENOMIC DNA]</scope>
    <source>
        <strain evidence="2">DSM 22623</strain>
    </source>
</reference>
<organism evidence="1 2">
    <name type="scientific">Aquimarina spongiae</name>
    <dbReference type="NCBI Taxonomy" id="570521"/>
    <lineage>
        <taxon>Bacteria</taxon>
        <taxon>Pseudomonadati</taxon>
        <taxon>Bacteroidota</taxon>
        <taxon>Flavobacteriia</taxon>
        <taxon>Flavobacteriales</taxon>
        <taxon>Flavobacteriaceae</taxon>
        <taxon>Aquimarina</taxon>
    </lineage>
</organism>
<name>A0A1M6CWS4_9FLAO</name>
<gene>
    <name evidence="1" type="ORF">SAMN04488508_102310</name>
</gene>
<protein>
    <submittedName>
        <fullName evidence="1">Uncharacterized protein</fullName>
    </submittedName>
</protein>
<dbReference type="OrthoDB" id="1163736at2"/>
<keyword evidence="2" id="KW-1185">Reference proteome</keyword>
<evidence type="ECO:0000313" key="1">
    <source>
        <dbReference type="EMBL" id="SHI65188.1"/>
    </source>
</evidence>
<accession>A0A1M6CWS4</accession>
<sequence>MNIVEKERIVQKNVLQIFKENFDVAQTETEILDIKPENQFEHELTEHYYDAVLDIFLIDTAHKENITGKVKDTIKKVAELWTITMPYTIW</sequence>
<dbReference type="RefSeq" id="WP_073315001.1">
    <property type="nucleotide sequence ID" value="NZ_FQYP01000002.1"/>
</dbReference>